<proteinExistence type="inferred from homology"/>
<dbReference type="Proteomes" id="UP000683575">
    <property type="component" value="Chromosome"/>
</dbReference>
<keyword evidence="2" id="KW-0808">Transferase</keyword>
<organism evidence="6 7">
    <name type="scientific">Nocardioides panacis</name>
    <dbReference type="NCBI Taxonomy" id="2849501"/>
    <lineage>
        <taxon>Bacteria</taxon>
        <taxon>Bacillati</taxon>
        <taxon>Actinomycetota</taxon>
        <taxon>Actinomycetes</taxon>
        <taxon>Propionibacteriales</taxon>
        <taxon>Nocardioidaceae</taxon>
        <taxon>Nocardioides</taxon>
    </lineage>
</organism>
<dbReference type="GO" id="GO:0016301">
    <property type="term" value="F:kinase activity"/>
    <property type="evidence" value="ECO:0007669"/>
    <property type="project" value="UniProtKB-KW"/>
</dbReference>
<dbReference type="PANTHER" id="PTHR43851:SF3">
    <property type="entry name" value="COENZYME Q8"/>
    <property type="match status" value="1"/>
</dbReference>
<keyword evidence="6" id="KW-0418">Kinase</keyword>
<evidence type="ECO:0000313" key="6">
    <source>
        <dbReference type="EMBL" id="QWZ08591.1"/>
    </source>
</evidence>
<evidence type="ECO:0000256" key="3">
    <source>
        <dbReference type="ARBA" id="ARBA00022741"/>
    </source>
</evidence>
<comment type="similarity">
    <text evidence="1">Belongs to the protein kinase superfamily. ADCK protein kinase family.</text>
</comment>
<dbReference type="PANTHER" id="PTHR43851">
    <property type="match status" value="1"/>
</dbReference>
<keyword evidence="3" id="KW-0547">Nucleotide-binding</keyword>
<dbReference type="InterPro" id="IPR051409">
    <property type="entry name" value="Atypical_kinase_ADCK"/>
</dbReference>
<evidence type="ECO:0000259" key="5">
    <source>
        <dbReference type="Pfam" id="PF03109"/>
    </source>
</evidence>
<evidence type="ECO:0000256" key="4">
    <source>
        <dbReference type="ARBA" id="ARBA00022840"/>
    </source>
</evidence>
<evidence type="ECO:0000256" key="1">
    <source>
        <dbReference type="ARBA" id="ARBA00009670"/>
    </source>
</evidence>
<dbReference type="InterPro" id="IPR034646">
    <property type="entry name" value="ADCK3_dom"/>
</dbReference>
<dbReference type="EMBL" id="CP077062">
    <property type="protein sequence ID" value="QWZ08591.1"/>
    <property type="molecule type" value="Genomic_DNA"/>
</dbReference>
<dbReference type="KEGG" id="nps:KRR39_01600"/>
<sequence>MTELPRRALGRTARLAALPLGYAGRTAVGMGRRFGGANADAVMLDVQQRTAEQLFKTLGDLKGGAMKMGQALSIMESVLPEELAEPYRRQLTKLQDSAPPMSAATVHHVLASQLGTGWRRQLVEFDDDPAAAASIGQVHKGRWADGRQVAVKVQYPGAGEALMSDLRQLSRVARTVGSMIPGIDIKPLITELQDRVAEELDYALEAEAQAAFAEAFRGDPDFLVPGVVAHTDKVLVSEWIDSPASLARLIAEGTQEERNHYGELYVRFLFEGPARAGLLHADPHPGNFRVLATEDGALGGLGIVDYGAVARLPEKSLPHTMGSLIRIATYDDYADVLEGLRSEGFVKPNITIDPEELRDYLGPFVEPARPETFAFSRGWMREQFQRVQDPRQPGSTLALRLNLPPSYLLIHRVWIGSIGVLCQLEAELPFRQILTDALPGFAEA</sequence>
<reference evidence="6" key="1">
    <citation type="submission" date="2021-06" db="EMBL/GenBank/DDBJ databases">
        <title>Complete genome sequence of Nocardioides sp. G188.</title>
        <authorList>
            <person name="Im W.-T."/>
        </authorList>
    </citation>
    <scope>NUCLEOTIDE SEQUENCE</scope>
    <source>
        <strain evidence="6">G188</strain>
    </source>
</reference>
<dbReference type="Pfam" id="PF03109">
    <property type="entry name" value="ABC1"/>
    <property type="match status" value="1"/>
</dbReference>
<protein>
    <submittedName>
        <fullName evidence="6">AarF/ABC1/UbiB kinase family protein</fullName>
    </submittedName>
</protein>
<name>A0A975SZ66_9ACTN</name>
<dbReference type="InterPro" id="IPR004147">
    <property type="entry name" value="ABC1_dom"/>
</dbReference>
<dbReference type="AlphaFoldDB" id="A0A975SZ66"/>
<feature type="domain" description="ABC1 atypical kinase-like" evidence="5">
    <location>
        <begin position="93"/>
        <end position="331"/>
    </location>
</feature>
<dbReference type="GO" id="GO:0005524">
    <property type="term" value="F:ATP binding"/>
    <property type="evidence" value="ECO:0007669"/>
    <property type="project" value="UniProtKB-KW"/>
</dbReference>
<keyword evidence="4" id="KW-0067">ATP-binding</keyword>
<evidence type="ECO:0000313" key="7">
    <source>
        <dbReference type="Proteomes" id="UP000683575"/>
    </source>
</evidence>
<dbReference type="RefSeq" id="WP_216940127.1">
    <property type="nucleotide sequence ID" value="NZ_CP077062.1"/>
</dbReference>
<evidence type="ECO:0000256" key="2">
    <source>
        <dbReference type="ARBA" id="ARBA00022679"/>
    </source>
</evidence>
<accession>A0A975SZ66</accession>
<dbReference type="CDD" id="cd13970">
    <property type="entry name" value="ABC1_ADCK3"/>
    <property type="match status" value="1"/>
</dbReference>
<gene>
    <name evidence="6" type="ORF">KRR39_01600</name>
</gene>
<keyword evidence="7" id="KW-1185">Reference proteome</keyword>